<evidence type="ECO:0000313" key="4">
    <source>
        <dbReference type="Proteomes" id="UP000539953"/>
    </source>
</evidence>
<accession>A0A7W8CV68</accession>
<evidence type="ECO:0000256" key="1">
    <source>
        <dbReference type="ARBA" id="ARBA00023125"/>
    </source>
</evidence>
<reference evidence="3 4" key="1">
    <citation type="submission" date="2020-08" db="EMBL/GenBank/DDBJ databases">
        <title>Genomic Encyclopedia of Type Strains, Phase IV (KMG-IV): sequencing the most valuable type-strain genomes for metagenomic binning, comparative biology and taxonomic classification.</title>
        <authorList>
            <person name="Goeker M."/>
        </authorList>
    </citation>
    <scope>NUCLEOTIDE SEQUENCE [LARGE SCALE GENOMIC DNA]</scope>
    <source>
        <strain evidence="3 4">DSM 25799</strain>
    </source>
</reference>
<dbReference type="SMART" id="SM00530">
    <property type="entry name" value="HTH_XRE"/>
    <property type="match status" value="1"/>
</dbReference>
<dbReference type="InterPro" id="IPR010982">
    <property type="entry name" value="Lambda_DNA-bd_dom_sf"/>
</dbReference>
<sequence>MPKTRKGSAIDLYNSHFAATLRALMEKNGTTQKEIATAVGIRPQTLSLYCTGETQPNVDKLLKIAEFFNVTTDYLITGTVLEDIPAREMFGLSERTIENMKLVKDGYFEDSPYMLPLLDRLLGDKDFYETLDRAAKNKRIAAHNAEQADFYEWKAAQGLQTYLLEFLSKNIDVTEQEQ</sequence>
<protein>
    <submittedName>
        <fullName evidence="3">Transcriptional regulator with XRE-family HTH domain</fullName>
    </submittedName>
</protein>
<dbReference type="AlphaFoldDB" id="A0A7W8CV68"/>
<dbReference type="Gene3D" id="1.10.260.40">
    <property type="entry name" value="lambda repressor-like DNA-binding domains"/>
    <property type="match status" value="1"/>
</dbReference>
<dbReference type="PROSITE" id="PS50943">
    <property type="entry name" value="HTH_CROC1"/>
    <property type="match status" value="1"/>
</dbReference>
<keyword evidence="1" id="KW-0238">DNA-binding</keyword>
<dbReference type="InterPro" id="IPR001387">
    <property type="entry name" value="Cro/C1-type_HTH"/>
</dbReference>
<proteinExistence type="predicted"/>
<evidence type="ECO:0000259" key="2">
    <source>
        <dbReference type="PROSITE" id="PS50943"/>
    </source>
</evidence>
<dbReference type="GO" id="GO:0003677">
    <property type="term" value="F:DNA binding"/>
    <property type="evidence" value="ECO:0007669"/>
    <property type="project" value="UniProtKB-KW"/>
</dbReference>
<dbReference type="EMBL" id="JACHHK010000001">
    <property type="protein sequence ID" value="MBB5182217.1"/>
    <property type="molecule type" value="Genomic_DNA"/>
</dbReference>
<dbReference type="RefSeq" id="WP_183326701.1">
    <property type="nucleotide sequence ID" value="NZ_JACHHK010000001.1"/>
</dbReference>
<name>A0A7W8CV68_9FIRM</name>
<gene>
    <name evidence="3" type="ORF">HNQ47_000220</name>
</gene>
<comment type="caution">
    <text evidence="3">The sequence shown here is derived from an EMBL/GenBank/DDBJ whole genome shotgun (WGS) entry which is preliminary data.</text>
</comment>
<dbReference type="Proteomes" id="UP000539953">
    <property type="component" value="Unassembled WGS sequence"/>
</dbReference>
<dbReference type="PANTHER" id="PTHR46558:SF11">
    <property type="entry name" value="HTH-TYPE TRANSCRIPTIONAL REGULATOR XRE"/>
    <property type="match status" value="1"/>
</dbReference>
<keyword evidence="4" id="KW-1185">Reference proteome</keyword>
<dbReference type="Pfam" id="PF01381">
    <property type="entry name" value="HTH_3"/>
    <property type="match status" value="1"/>
</dbReference>
<dbReference type="SUPFAM" id="SSF47413">
    <property type="entry name" value="lambda repressor-like DNA-binding domains"/>
    <property type="match status" value="1"/>
</dbReference>
<dbReference type="CDD" id="cd00093">
    <property type="entry name" value="HTH_XRE"/>
    <property type="match status" value="1"/>
</dbReference>
<dbReference type="PANTHER" id="PTHR46558">
    <property type="entry name" value="TRACRIPTIONAL REGULATORY PROTEIN-RELATED-RELATED"/>
    <property type="match status" value="1"/>
</dbReference>
<feature type="domain" description="HTH cro/C1-type" evidence="2">
    <location>
        <begin position="21"/>
        <end position="75"/>
    </location>
</feature>
<evidence type="ECO:0000313" key="3">
    <source>
        <dbReference type="EMBL" id="MBB5182217.1"/>
    </source>
</evidence>
<organism evidence="3 4">
    <name type="scientific">Catenisphaera adipataccumulans</name>
    <dbReference type="NCBI Taxonomy" id="700500"/>
    <lineage>
        <taxon>Bacteria</taxon>
        <taxon>Bacillati</taxon>
        <taxon>Bacillota</taxon>
        <taxon>Erysipelotrichia</taxon>
        <taxon>Erysipelotrichales</taxon>
        <taxon>Erysipelotrichaceae</taxon>
        <taxon>Catenisphaera</taxon>
    </lineage>
</organism>